<evidence type="ECO:0000256" key="2">
    <source>
        <dbReference type="ARBA" id="ARBA00022723"/>
    </source>
</evidence>
<sequence length="589" mass="61942">MVSAAQPEPAKILAIGSPLSQLTTLQQKVEAINAKHGPFDACIVVGDLFKADSDGSELSGISRKSNILTTAQGLKIAAVGGAYDEATFASHDNTSPVMTKAGNQSVLSHSVLSPAADGSLSAAKDAASALPSAFQGVDVLLTTSPPPSLSLLSPSFSTSGVQLANPAPPLTDVVKASRPRYLFWSGGPGFWEREPFGWPGPSGKDERWTRAIKLGPLGAIADGGKPARSAPTDGNDRAPGAASKCDSQPTETMPSGSAGKKRAGDEAEGDAKRGKTEEKKDRGPPPDSYVCKICHIPGHWIQECPDRADKDKESSDPSKPREGRDADGRHPLDMSARRVAPRRSTTSRTALSCARGSSSGGSARSWDLQSWFCLSNPKVTKHLIVGIGKETYVTLPKGQLIPTHGAAPLVPGGGHVLIIPIAHHPTLLSIPASDALEIVSEVEAYKSALRDCYAAYGAVPVAFEVGRLAGRGGHAHVQVIPVPKELGPGVAEAFRKAGEASGLAWEDEPERALARVGPAGNYFKVECPDGTKMVHLLKGNFDLQFGRMVLAGILGLHHRVNWKDCVQSEGDDKDDAQKFKKAFAPYAPS</sequence>
<dbReference type="Pfam" id="PF04676">
    <property type="entry name" value="CwfJ_C_2"/>
    <property type="match status" value="1"/>
</dbReference>
<dbReference type="HOGENOM" id="CLU_019955_2_0_1"/>
<evidence type="ECO:0000256" key="5">
    <source>
        <dbReference type="SAM" id="MobiDB-lite"/>
    </source>
</evidence>
<evidence type="ECO:0000256" key="1">
    <source>
        <dbReference type="ARBA" id="ARBA00022664"/>
    </source>
</evidence>
<dbReference type="SUPFAM" id="SSF54197">
    <property type="entry name" value="HIT-like"/>
    <property type="match status" value="1"/>
</dbReference>
<dbReference type="InterPro" id="IPR040194">
    <property type="entry name" value="Cwf19-like"/>
</dbReference>
<accession>J5SGF1</accession>
<gene>
    <name evidence="9" type="ORF">A1Q1_06042</name>
</gene>
<dbReference type="RefSeq" id="XP_014176726.1">
    <property type="nucleotide sequence ID" value="XM_014321251.1"/>
</dbReference>
<dbReference type="Gene3D" id="3.30.428.10">
    <property type="entry name" value="HIT-like"/>
    <property type="match status" value="1"/>
</dbReference>
<dbReference type="KEGG" id="tasa:A1Q1_06042"/>
<evidence type="ECO:0000256" key="3">
    <source>
        <dbReference type="ARBA" id="ARBA00022771"/>
    </source>
</evidence>
<dbReference type="CDD" id="cd07380">
    <property type="entry name" value="MPP_CWF19_N"/>
    <property type="match status" value="1"/>
</dbReference>
<keyword evidence="4" id="KW-0862">Zinc</keyword>
<dbReference type="OrthoDB" id="444325at2759"/>
<dbReference type="Pfam" id="PF13696">
    <property type="entry name" value="zf-CCHC_2"/>
    <property type="match status" value="1"/>
</dbReference>
<organism evidence="9 10">
    <name type="scientific">Trichosporon asahii var. asahii (strain ATCC 90039 / CBS 2479 / JCM 2466 / KCTC 7840 / NBRC 103889/ NCYC 2677 / UAMH 7654)</name>
    <name type="common">Yeast</name>
    <dbReference type="NCBI Taxonomy" id="1186058"/>
    <lineage>
        <taxon>Eukaryota</taxon>
        <taxon>Fungi</taxon>
        <taxon>Dikarya</taxon>
        <taxon>Basidiomycota</taxon>
        <taxon>Agaricomycotina</taxon>
        <taxon>Tremellomycetes</taxon>
        <taxon>Trichosporonales</taxon>
        <taxon>Trichosporonaceae</taxon>
        <taxon>Trichosporon</taxon>
    </lineage>
</organism>
<dbReference type="InterPro" id="IPR025829">
    <property type="entry name" value="Zn_knuckle_CX2CX3GHX4C"/>
</dbReference>
<feature type="domain" description="Zinc knuckle CX2CX3GHX4C" evidence="8">
    <location>
        <begin position="286"/>
        <end position="305"/>
    </location>
</feature>
<dbReference type="EMBL" id="ALBS01000325">
    <property type="protein sequence ID" value="EJT45491.1"/>
    <property type="molecule type" value="Genomic_DNA"/>
</dbReference>
<evidence type="ECO:0000256" key="4">
    <source>
        <dbReference type="ARBA" id="ARBA00022833"/>
    </source>
</evidence>
<evidence type="ECO:0000259" key="6">
    <source>
        <dbReference type="Pfam" id="PF04676"/>
    </source>
</evidence>
<keyword evidence="2" id="KW-0479">Metal-binding</keyword>
<name>J5SGF1_TRIAS</name>
<dbReference type="PANTHER" id="PTHR12072">
    <property type="entry name" value="CWF19, CELL CYCLE CONTROL PROTEIN"/>
    <property type="match status" value="1"/>
</dbReference>
<evidence type="ECO:0000259" key="7">
    <source>
        <dbReference type="Pfam" id="PF04677"/>
    </source>
</evidence>
<dbReference type="PANTHER" id="PTHR12072:SF4">
    <property type="entry name" value="CWF19-LIKE PROTEIN 1"/>
    <property type="match status" value="1"/>
</dbReference>
<dbReference type="Proteomes" id="UP000002748">
    <property type="component" value="Unassembled WGS sequence"/>
</dbReference>
<dbReference type="InterPro" id="IPR036875">
    <property type="entry name" value="Znf_CCHC_sf"/>
</dbReference>
<dbReference type="GO" id="GO:0008270">
    <property type="term" value="F:zinc ion binding"/>
    <property type="evidence" value="ECO:0007669"/>
    <property type="project" value="UniProtKB-KW"/>
</dbReference>
<dbReference type="GO" id="GO:0003676">
    <property type="term" value="F:nucleic acid binding"/>
    <property type="evidence" value="ECO:0007669"/>
    <property type="project" value="InterPro"/>
</dbReference>
<feature type="region of interest" description="Disordered" evidence="5">
    <location>
        <begin position="217"/>
        <end position="289"/>
    </location>
</feature>
<dbReference type="GO" id="GO:0000398">
    <property type="term" value="P:mRNA splicing, via spliceosome"/>
    <property type="evidence" value="ECO:0007669"/>
    <property type="project" value="TreeGrafter"/>
</dbReference>
<keyword evidence="1" id="KW-0507">mRNA processing</keyword>
<reference evidence="9 10" key="1">
    <citation type="journal article" date="2012" name="Eukaryot. Cell">
        <title>Draft genome sequence of CBS 2479, the standard type strain of Trichosporon asahii.</title>
        <authorList>
            <person name="Yang R.Y."/>
            <person name="Li H.T."/>
            <person name="Zhu H."/>
            <person name="Zhou G.P."/>
            <person name="Wang M."/>
            <person name="Wang L."/>
        </authorList>
    </citation>
    <scope>NUCLEOTIDE SEQUENCE [LARGE SCALE GENOMIC DNA]</scope>
    <source>
        <strain evidence="10">ATCC 90039 / CBS 2479 / JCM 2466 / KCTC 7840 / NCYC 2677 / UAMH 7654</strain>
    </source>
</reference>
<dbReference type="InterPro" id="IPR036265">
    <property type="entry name" value="HIT-like_sf"/>
</dbReference>
<feature type="domain" description="Cwf19-like protein C-terminal" evidence="6">
    <location>
        <begin position="520"/>
        <end position="586"/>
    </location>
</feature>
<dbReference type="VEuPathDB" id="FungiDB:A1Q1_06042"/>
<feature type="compositionally biased region" description="Polar residues" evidence="5">
    <location>
        <begin position="245"/>
        <end position="255"/>
    </location>
</feature>
<dbReference type="InterPro" id="IPR006768">
    <property type="entry name" value="Cwf19-like_C_dom-1"/>
</dbReference>
<dbReference type="Pfam" id="PF04677">
    <property type="entry name" value="CwfJ_C_1"/>
    <property type="match status" value="1"/>
</dbReference>
<feature type="compositionally biased region" description="Basic and acidic residues" evidence="5">
    <location>
        <begin position="304"/>
        <end position="336"/>
    </location>
</feature>
<keyword evidence="3" id="KW-0863">Zinc-finger</keyword>
<dbReference type="InterPro" id="IPR006767">
    <property type="entry name" value="Cwf19-like_C_dom-2"/>
</dbReference>
<feature type="domain" description="Cwf19-like C-terminal" evidence="7">
    <location>
        <begin position="370"/>
        <end position="489"/>
    </location>
</feature>
<dbReference type="GeneID" id="25989554"/>
<proteinExistence type="predicted"/>
<feature type="compositionally biased region" description="Basic and acidic residues" evidence="5">
    <location>
        <begin position="262"/>
        <end position="284"/>
    </location>
</feature>
<evidence type="ECO:0000313" key="9">
    <source>
        <dbReference type="EMBL" id="EJT45491.1"/>
    </source>
</evidence>
<comment type="caution">
    <text evidence="9">The sequence shown here is derived from an EMBL/GenBank/DDBJ whole genome shotgun (WGS) entry which is preliminary data.</text>
</comment>
<dbReference type="GO" id="GO:0061632">
    <property type="term" value="F:RNA lariat debranching enzyme activator activity"/>
    <property type="evidence" value="ECO:0007669"/>
    <property type="project" value="TreeGrafter"/>
</dbReference>
<dbReference type="Gene3D" id="4.10.60.10">
    <property type="entry name" value="Zinc finger, CCHC-type"/>
    <property type="match status" value="1"/>
</dbReference>
<dbReference type="SUPFAM" id="SSF57756">
    <property type="entry name" value="Retrovirus zinc finger-like domains"/>
    <property type="match status" value="1"/>
</dbReference>
<feature type="region of interest" description="Disordered" evidence="5">
    <location>
        <begin position="304"/>
        <end position="364"/>
    </location>
</feature>
<evidence type="ECO:0000313" key="10">
    <source>
        <dbReference type="Proteomes" id="UP000002748"/>
    </source>
</evidence>
<evidence type="ECO:0000259" key="8">
    <source>
        <dbReference type="Pfam" id="PF13696"/>
    </source>
</evidence>
<dbReference type="AlphaFoldDB" id="J5SGF1"/>
<feature type="compositionally biased region" description="Low complexity" evidence="5">
    <location>
        <begin position="354"/>
        <end position="364"/>
    </location>
</feature>
<dbReference type="GO" id="GO:0071014">
    <property type="term" value="C:post-mRNA release spliceosomal complex"/>
    <property type="evidence" value="ECO:0007669"/>
    <property type="project" value="TreeGrafter"/>
</dbReference>
<protein>
    <submittedName>
        <fullName evidence="9">Nucleus protein</fullName>
    </submittedName>
</protein>